<reference evidence="1 2" key="1">
    <citation type="journal article" date="2016" name="Nat. Commun.">
        <title>Thousands of microbial genomes shed light on interconnected biogeochemical processes in an aquifer system.</title>
        <authorList>
            <person name="Anantharaman K."/>
            <person name="Brown C.T."/>
            <person name="Hug L.A."/>
            <person name="Sharon I."/>
            <person name="Castelle C.J."/>
            <person name="Probst A.J."/>
            <person name="Thomas B.C."/>
            <person name="Singh A."/>
            <person name="Wilkins M.J."/>
            <person name="Karaoz U."/>
            <person name="Brodie E.L."/>
            <person name="Williams K.H."/>
            <person name="Hubbard S.S."/>
            <person name="Banfield J.F."/>
        </authorList>
    </citation>
    <scope>NUCLEOTIDE SEQUENCE [LARGE SCALE GENOMIC DNA]</scope>
</reference>
<dbReference type="AlphaFoldDB" id="A0A1F6WX45"/>
<dbReference type="EMBL" id="MFUY01000006">
    <property type="protein sequence ID" value="OGI86430.1"/>
    <property type="molecule type" value="Genomic_DNA"/>
</dbReference>
<evidence type="ECO:0000313" key="1">
    <source>
        <dbReference type="EMBL" id="OGI86430.1"/>
    </source>
</evidence>
<comment type="caution">
    <text evidence="1">The sequence shown here is derived from an EMBL/GenBank/DDBJ whole genome shotgun (WGS) entry which is preliminary data.</text>
</comment>
<evidence type="ECO:0000313" key="2">
    <source>
        <dbReference type="Proteomes" id="UP000176187"/>
    </source>
</evidence>
<gene>
    <name evidence="1" type="ORF">A3A05_00970</name>
</gene>
<protein>
    <submittedName>
        <fullName evidence="1">Uncharacterized protein</fullName>
    </submittedName>
</protein>
<accession>A0A1F6WX45</accession>
<dbReference type="Proteomes" id="UP000176187">
    <property type="component" value="Unassembled WGS sequence"/>
</dbReference>
<organism evidence="1 2">
    <name type="scientific">Candidatus Nomurabacteria bacterium RIFCSPLOWO2_01_FULL_41_12</name>
    <dbReference type="NCBI Taxonomy" id="1801774"/>
    <lineage>
        <taxon>Bacteria</taxon>
        <taxon>Candidatus Nomuraibacteriota</taxon>
    </lineage>
</organism>
<sequence length="116" mass="12837">MHISFHGPHARALREEIDVALRVAGGEKKGTRLTRRSLFDSATYYVVNRRTFGEVRIDMIRRIEEATTLPDGTATVSDDACEIFASRVATAVIGCARACGVGRSMPSWLPPLEFQQ</sequence>
<dbReference type="STRING" id="1801774.A3A05_00970"/>
<proteinExistence type="predicted"/>
<name>A0A1F6WX45_9BACT</name>